<feature type="domain" description="BZIP" evidence="16">
    <location>
        <begin position="95"/>
        <end position="159"/>
    </location>
</feature>
<keyword evidence="5" id="KW-1017">Isopeptide bond</keyword>
<dbReference type="SUPFAM" id="SSF47454">
    <property type="entry name" value="A DNA-binding domain in eukaryotic transcription factors"/>
    <property type="match status" value="1"/>
</dbReference>
<keyword evidence="7" id="KW-0805">Transcription regulation</keyword>
<keyword evidence="17" id="KW-1185">Reference proteome</keyword>
<evidence type="ECO:0000256" key="10">
    <source>
        <dbReference type="ARBA" id="ARBA00023163"/>
    </source>
</evidence>
<dbReference type="AlphaFoldDB" id="A0A0N5ANZ3"/>
<evidence type="ECO:0000256" key="3">
    <source>
        <dbReference type="ARBA" id="ARBA00022473"/>
    </source>
</evidence>
<evidence type="ECO:0000256" key="8">
    <source>
        <dbReference type="ARBA" id="ARBA00023125"/>
    </source>
</evidence>
<evidence type="ECO:0000256" key="9">
    <source>
        <dbReference type="ARBA" id="ARBA00023159"/>
    </source>
</evidence>
<dbReference type="PANTHER" id="PTHR10129">
    <property type="entry name" value="TRANSCRIPTION FACTOR MAF"/>
    <property type="match status" value="1"/>
</dbReference>
<comment type="subunit">
    <text evidence="13">Interacts with FIZ1; this interaction represses transactivation. Interacts (via the leucine-zipper domain) with CRX.</text>
</comment>
<feature type="compositionally biased region" description="Low complexity" evidence="15">
    <location>
        <begin position="178"/>
        <end position="198"/>
    </location>
</feature>
<evidence type="ECO:0000256" key="6">
    <source>
        <dbReference type="ARBA" id="ARBA00022843"/>
    </source>
</evidence>
<keyword evidence="9" id="KW-0010">Activator</keyword>
<evidence type="ECO:0000256" key="4">
    <source>
        <dbReference type="ARBA" id="ARBA00022490"/>
    </source>
</evidence>
<evidence type="ECO:0000256" key="7">
    <source>
        <dbReference type="ARBA" id="ARBA00023015"/>
    </source>
</evidence>
<sequence>METVLTPLTPVAVSVSYSEPSVSCIRSDDCLSATADQLVQTSLTDQCYIISPSASPTLSTTSNSSTLLQVSDEELACLSVRQLNQRLQGQDRQVVSALKQKRRTLKNRGYAFNCRVRRIQNQLQLEADNVMLKNQVCYLKQLLEDLQARLAYYEPISTIPIAALAPSPQIVQRPTALPQQHQPQQQQQPQPQQLQQRQESPTEVTSSFFVQQYAAYQ</sequence>
<keyword evidence="11" id="KW-0539">Nucleus</keyword>
<feature type="region of interest" description="Disordered" evidence="15">
    <location>
        <begin position="174"/>
        <end position="205"/>
    </location>
</feature>
<dbReference type="InterPro" id="IPR004827">
    <property type="entry name" value="bZIP"/>
</dbReference>
<dbReference type="InterPro" id="IPR046347">
    <property type="entry name" value="bZIP_sf"/>
</dbReference>
<dbReference type="CDD" id="cd14697">
    <property type="entry name" value="bZIP_Maf"/>
    <property type="match status" value="1"/>
</dbReference>
<dbReference type="FunFam" id="1.20.5.170:FF:000071">
    <property type="entry name" value="Neural retina-specific leucine zipper protein"/>
    <property type="match status" value="1"/>
</dbReference>
<evidence type="ECO:0000313" key="17">
    <source>
        <dbReference type="Proteomes" id="UP000046393"/>
    </source>
</evidence>
<organism evidence="17 18">
    <name type="scientific">Syphacia muris</name>
    <dbReference type="NCBI Taxonomy" id="451379"/>
    <lineage>
        <taxon>Eukaryota</taxon>
        <taxon>Metazoa</taxon>
        <taxon>Ecdysozoa</taxon>
        <taxon>Nematoda</taxon>
        <taxon>Chromadorea</taxon>
        <taxon>Rhabditida</taxon>
        <taxon>Spirurina</taxon>
        <taxon>Oxyuridomorpha</taxon>
        <taxon>Oxyuroidea</taxon>
        <taxon>Oxyuridae</taxon>
        <taxon>Syphacia</taxon>
    </lineage>
</organism>
<dbReference type="PANTHER" id="PTHR10129:SF44">
    <property type="entry name" value="TRAFFIC JAM, ISOFORM C"/>
    <property type="match status" value="1"/>
</dbReference>
<keyword evidence="8" id="KW-0238">DNA-binding</keyword>
<reference evidence="18" key="1">
    <citation type="submission" date="2017-02" db="UniProtKB">
        <authorList>
            <consortium name="WormBaseParasite"/>
        </authorList>
    </citation>
    <scope>IDENTIFICATION</scope>
</reference>
<dbReference type="SUPFAM" id="SSF57959">
    <property type="entry name" value="Leucine zipper domain"/>
    <property type="match status" value="1"/>
</dbReference>
<dbReference type="InterPro" id="IPR008917">
    <property type="entry name" value="TF_DNA-bd_sf"/>
</dbReference>
<evidence type="ECO:0000256" key="1">
    <source>
        <dbReference type="ARBA" id="ARBA00004123"/>
    </source>
</evidence>
<proteinExistence type="predicted"/>
<dbReference type="Proteomes" id="UP000046393">
    <property type="component" value="Unplaced"/>
</dbReference>
<evidence type="ECO:0000256" key="13">
    <source>
        <dbReference type="ARBA" id="ARBA00066263"/>
    </source>
</evidence>
<dbReference type="GO" id="GO:0045944">
    <property type="term" value="P:positive regulation of transcription by RNA polymerase II"/>
    <property type="evidence" value="ECO:0007669"/>
    <property type="project" value="UniProtKB-ARBA"/>
</dbReference>
<accession>A0A0N5ANZ3</accession>
<keyword evidence="3" id="KW-0217">Developmental protein</keyword>
<keyword evidence="6" id="KW-0832">Ubl conjugation</keyword>
<evidence type="ECO:0000256" key="11">
    <source>
        <dbReference type="ARBA" id="ARBA00023242"/>
    </source>
</evidence>
<keyword evidence="4" id="KW-0963">Cytoplasm</keyword>
<dbReference type="Pfam" id="PF03131">
    <property type="entry name" value="bZIP_Maf"/>
    <property type="match status" value="1"/>
</dbReference>
<evidence type="ECO:0000313" key="18">
    <source>
        <dbReference type="WBParaSite" id="SMUV_0000634801-mRNA-1"/>
    </source>
</evidence>
<dbReference type="STRING" id="451379.A0A0N5ANZ3"/>
<dbReference type="GO" id="GO:0000978">
    <property type="term" value="F:RNA polymerase II cis-regulatory region sequence-specific DNA binding"/>
    <property type="evidence" value="ECO:0007669"/>
    <property type="project" value="TreeGrafter"/>
</dbReference>
<evidence type="ECO:0000259" key="16">
    <source>
        <dbReference type="SMART" id="SM00338"/>
    </source>
</evidence>
<comment type="function">
    <text evidence="12">Acts as a transcriptional activator which regulates the expression of several rod-specific genes, including RHO and PDE6B. Also functions as a transcriptional coactivator, stimulating transcription mediated by the transcription factor CRX and NR2E3. Binds to the rhodopsin promoter in a sequence-specific manner.</text>
</comment>
<protein>
    <recommendedName>
        <fullName evidence="14">Neural retina-specific leucine zipper protein</fullName>
    </recommendedName>
</protein>
<dbReference type="GO" id="GO:0005634">
    <property type="term" value="C:nucleus"/>
    <property type="evidence" value="ECO:0007669"/>
    <property type="project" value="UniProtKB-SubCell"/>
</dbReference>
<dbReference type="InterPro" id="IPR024874">
    <property type="entry name" value="Transcription_factor_Maf_fam"/>
</dbReference>
<dbReference type="InterPro" id="IPR004826">
    <property type="entry name" value="bZIP_Maf"/>
</dbReference>
<dbReference type="GO" id="GO:0000981">
    <property type="term" value="F:DNA-binding transcription factor activity, RNA polymerase II-specific"/>
    <property type="evidence" value="ECO:0007669"/>
    <property type="project" value="TreeGrafter"/>
</dbReference>
<dbReference type="GO" id="GO:0005737">
    <property type="term" value="C:cytoplasm"/>
    <property type="evidence" value="ECO:0007669"/>
    <property type="project" value="UniProtKB-SubCell"/>
</dbReference>
<evidence type="ECO:0000256" key="12">
    <source>
        <dbReference type="ARBA" id="ARBA00055281"/>
    </source>
</evidence>
<dbReference type="SMART" id="SM00338">
    <property type="entry name" value="BRLZ"/>
    <property type="match status" value="1"/>
</dbReference>
<evidence type="ECO:0000256" key="14">
    <source>
        <dbReference type="ARBA" id="ARBA00071773"/>
    </source>
</evidence>
<name>A0A0N5ANZ3_9BILA</name>
<evidence type="ECO:0000256" key="15">
    <source>
        <dbReference type="SAM" id="MobiDB-lite"/>
    </source>
</evidence>
<keyword evidence="10" id="KW-0804">Transcription</keyword>
<dbReference type="WBParaSite" id="SMUV_0000634801-mRNA-1">
    <property type="protein sequence ID" value="SMUV_0000634801-mRNA-1"/>
    <property type="gene ID" value="SMUV_0000634801"/>
</dbReference>
<evidence type="ECO:0000256" key="5">
    <source>
        <dbReference type="ARBA" id="ARBA00022499"/>
    </source>
</evidence>
<comment type="subcellular location">
    <subcellularLocation>
        <location evidence="2">Cytoplasm</location>
    </subcellularLocation>
    <subcellularLocation>
        <location evidence="1">Nucleus</location>
    </subcellularLocation>
</comment>
<evidence type="ECO:0000256" key="2">
    <source>
        <dbReference type="ARBA" id="ARBA00004496"/>
    </source>
</evidence>
<dbReference type="Gene3D" id="1.20.5.170">
    <property type="match status" value="1"/>
</dbReference>